<sequence>MKSPALAHHRVFIWIVTLVIVDSCLASPTRTLGDQDRLIDIAEKVDVIDNKLDRLTSEHDEHSLLERIDQKLVRIDQKLETLALVHGTMATVTLEKPDDGPQKPRPESGGGQREFPYFNCVNLLSVERSPTSNGNRFTLKFTKNVEDVSYSYHDGTGQLKREDIASKHFSFSIYLLIFNHFKYILTLLSCAFIIE</sequence>
<dbReference type="EMBL" id="RQTK01000489">
    <property type="protein sequence ID" value="RUS78797.1"/>
    <property type="molecule type" value="Genomic_DNA"/>
</dbReference>
<keyword evidence="2" id="KW-0732">Signal</keyword>
<feature type="compositionally biased region" description="Basic and acidic residues" evidence="1">
    <location>
        <begin position="95"/>
        <end position="106"/>
    </location>
</feature>
<evidence type="ECO:0000313" key="4">
    <source>
        <dbReference type="Proteomes" id="UP000271974"/>
    </source>
</evidence>
<dbReference type="Proteomes" id="UP000271974">
    <property type="component" value="Unassembled WGS sequence"/>
</dbReference>
<evidence type="ECO:0000256" key="1">
    <source>
        <dbReference type="SAM" id="MobiDB-lite"/>
    </source>
</evidence>
<organism evidence="3 4">
    <name type="scientific">Elysia chlorotica</name>
    <name type="common">Eastern emerald elysia</name>
    <name type="synonym">Sea slug</name>
    <dbReference type="NCBI Taxonomy" id="188477"/>
    <lineage>
        <taxon>Eukaryota</taxon>
        <taxon>Metazoa</taxon>
        <taxon>Spiralia</taxon>
        <taxon>Lophotrochozoa</taxon>
        <taxon>Mollusca</taxon>
        <taxon>Gastropoda</taxon>
        <taxon>Heterobranchia</taxon>
        <taxon>Euthyneura</taxon>
        <taxon>Panpulmonata</taxon>
        <taxon>Sacoglossa</taxon>
        <taxon>Placobranchoidea</taxon>
        <taxon>Plakobranchidae</taxon>
        <taxon>Elysia</taxon>
    </lineage>
</organism>
<evidence type="ECO:0000256" key="2">
    <source>
        <dbReference type="SAM" id="SignalP"/>
    </source>
</evidence>
<feature type="chain" id="PRO_5018671525" evidence="2">
    <location>
        <begin position="27"/>
        <end position="195"/>
    </location>
</feature>
<comment type="caution">
    <text evidence="3">The sequence shown here is derived from an EMBL/GenBank/DDBJ whole genome shotgun (WGS) entry which is preliminary data.</text>
</comment>
<accession>A0A3S1BAA8</accession>
<proteinExistence type="predicted"/>
<name>A0A3S1BAA8_ELYCH</name>
<dbReference type="AlphaFoldDB" id="A0A3S1BAA8"/>
<reference evidence="3 4" key="1">
    <citation type="submission" date="2019-01" db="EMBL/GenBank/DDBJ databases">
        <title>A draft genome assembly of the solar-powered sea slug Elysia chlorotica.</title>
        <authorList>
            <person name="Cai H."/>
            <person name="Li Q."/>
            <person name="Fang X."/>
            <person name="Li J."/>
            <person name="Curtis N.E."/>
            <person name="Altenburger A."/>
            <person name="Shibata T."/>
            <person name="Feng M."/>
            <person name="Maeda T."/>
            <person name="Schwartz J.A."/>
            <person name="Shigenobu S."/>
            <person name="Lundholm N."/>
            <person name="Nishiyama T."/>
            <person name="Yang H."/>
            <person name="Hasebe M."/>
            <person name="Li S."/>
            <person name="Pierce S.K."/>
            <person name="Wang J."/>
        </authorList>
    </citation>
    <scope>NUCLEOTIDE SEQUENCE [LARGE SCALE GENOMIC DNA]</scope>
    <source>
        <strain evidence="3">EC2010</strain>
        <tissue evidence="3">Whole organism of an adult</tissue>
    </source>
</reference>
<keyword evidence="4" id="KW-1185">Reference proteome</keyword>
<evidence type="ECO:0000313" key="3">
    <source>
        <dbReference type="EMBL" id="RUS78797.1"/>
    </source>
</evidence>
<protein>
    <submittedName>
        <fullName evidence="3">Uncharacterized protein</fullName>
    </submittedName>
</protein>
<feature type="region of interest" description="Disordered" evidence="1">
    <location>
        <begin position="93"/>
        <end position="114"/>
    </location>
</feature>
<dbReference type="OrthoDB" id="10564680at2759"/>
<gene>
    <name evidence="3" type="ORF">EGW08_013447</name>
</gene>
<feature type="signal peptide" evidence="2">
    <location>
        <begin position="1"/>
        <end position="26"/>
    </location>
</feature>